<keyword evidence="2 8" id="KW-0808">Transferase</keyword>
<dbReference type="InterPro" id="IPR029044">
    <property type="entry name" value="Nucleotide-diphossugar_trans"/>
</dbReference>
<keyword evidence="7 8" id="KW-0501">Molybdenum cofactor biosynthesis</keyword>
<feature type="binding site" evidence="8">
    <location>
        <position position="116"/>
    </location>
    <ligand>
        <name>GTP</name>
        <dbReference type="ChEBI" id="CHEBI:37565"/>
    </ligand>
</feature>
<dbReference type="Pfam" id="PF12804">
    <property type="entry name" value="NTP_transf_3"/>
    <property type="match status" value="1"/>
</dbReference>
<dbReference type="HAMAP" id="MF_00316">
    <property type="entry name" value="MobA"/>
    <property type="match status" value="1"/>
</dbReference>
<comment type="cofactor">
    <cofactor evidence="8">
        <name>Mg(2+)</name>
        <dbReference type="ChEBI" id="CHEBI:18420"/>
    </cofactor>
</comment>
<evidence type="ECO:0000256" key="2">
    <source>
        <dbReference type="ARBA" id="ARBA00022679"/>
    </source>
</evidence>
<dbReference type="GO" id="GO:1902758">
    <property type="term" value="P:bis(molybdopterin guanine dinucleotide)molybdenum biosynthetic process"/>
    <property type="evidence" value="ECO:0007669"/>
    <property type="project" value="TreeGrafter"/>
</dbReference>
<dbReference type="PANTHER" id="PTHR19136:SF81">
    <property type="entry name" value="MOLYBDENUM COFACTOR GUANYLYLTRANSFERASE"/>
    <property type="match status" value="1"/>
</dbReference>
<comment type="function">
    <text evidence="8">Transfers a GMP moiety from GTP to Mo-molybdopterin (Mo-MPT) cofactor (Moco or molybdenum cofactor) to form Mo-molybdopterin guanine dinucleotide (Mo-MGD) cofactor.</text>
</comment>
<dbReference type="PANTHER" id="PTHR19136">
    <property type="entry name" value="MOLYBDENUM COFACTOR GUANYLYLTRANSFERASE"/>
    <property type="match status" value="1"/>
</dbReference>
<feature type="binding site" evidence="8">
    <location>
        <position position="116"/>
    </location>
    <ligand>
        <name>Mg(2+)</name>
        <dbReference type="ChEBI" id="CHEBI:18420"/>
    </ligand>
</feature>
<sequence>MANEAMNDPSANRPARQAPARVVALLAGGASSRMGGRDKALARLAGARLVDHALARLGPQADRLVISGPHDYGTGLPCVPDSAEGPRGPVAGIFSLWRWVEANAAEARGFFTAPVDGPFAPPDLVARLAEAGGPAIAADPQGSHPVFAYWTCAALAQAWPAAKDAPSLSLKALAATCGARAVVWPEEGFFLNVNTPDDLERAAKHLL</sequence>
<reference evidence="10 11" key="1">
    <citation type="submission" date="2017-07" db="EMBL/GenBank/DDBJ databases">
        <authorList>
            <person name="Sun Z.S."/>
            <person name="Albrecht U."/>
            <person name="Echele G."/>
            <person name="Lee C.C."/>
        </authorList>
    </citation>
    <scope>NUCLEOTIDE SEQUENCE [LARGE SCALE GENOMIC DNA]</scope>
    <source>
        <strain evidence="10 11">CGMCC 1.12710</strain>
    </source>
</reference>
<evidence type="ECO:0000313" key="10">
    <source>
        <dbReference type="EMBL" id="SNT73395.1"/>
    </source>
</evidence>
<comment type="catalytic activity">
    <reaction evidence="8">
        <text>Mo-molybdopterin + GTP + H(+) = Mo-molybdopterin guanine dinucleotide + diphosphate</text>
        <dbReference type="Rhea" id="RHEA:34243"/>
        <dbReference type="ChEBI" id="CHEBI:15378"/>
        <dbReference type="ChEBI" id="CHEBI:33019"/>
        <dbReference type="ChEBI" id="CHEBI:37565"/>
        <dbReference type="ChEBI" id="CHEBI:71302"/>
        <dbReference type="ChEBI" id="CHEBI:71310"/>
        <dbReference type="EC" id="2.7.7.77"/>
    </reaction>
</comment>
<evidence type="ECO:0000256" key="6">
    <source>
        <dbReference type="ARBA" id="ARBA00023134"/>
    </source>
</evidence>
<dbReference type="InterPro" id="IPR013482">
    <property type="entry name" value="Molybde_CF_guanTrfase"/>
</dbReference>
<dbReference type="Proteomes" id="UP000198346">
    <property type="component" value="Unassembled WGS sequence"/>
</dbReference>
<dbReference type="GO" id="GO:0005525">
    <property type="term" value="F:GTP binding"/>
    <property type="evidence" value="ECO:0007669"/>
    <property type="project" value="UniProtKB-UniRule"/>
</dbReference>
<dbReference type="GO" id="GO:0046872">
    <property type="term" value="F:metal ion binding"/>
    <property type="evidence" value="ECO:0007669"/>
    <property type="project" value="UniProtKB-KW"/>
</dbReference>
<comment type="caution">
    <text evidence="8">Lacks conserved residue(s) required for the propagation of feature annotation.</text>
</comment>
<evidence type="ECO:0000256" key="1">
    <source>
        <dbReference type="ARBA" id="ARBA00022490"/>
    </source>
</evidence>
<dbReference type="GO" id="GO:0061603">
    <property type="term" value="F:molybdenum cofactor guanylyltransferase activity"/>
    <property type="evidence" value="ECO:0007669"/>
    <property type="project" value="UniProtKB-EC"/>
</dbReference>
<organism evidence="10 11">
    <name type="scientific">Amphiplicatus metriothermophilus</name>
    <dbReference type="NCBI Taxonomy" id="1519374"/>
    <lineage>
        <taxon>Bacteria</taxon>
        <taxon>Pseudomonadati</taxon>
        <taxon>Pseudomonadota</taxon>
        <taxon>Alphaproteobacteria</taxon>
        <taxon>Parvularculales</taxon>
        <taxon>Parvularculaceae</taxon>
        <taxon>Amphiplicatus</taxon>
    </lineage>
</organism>
<feature type="binding site" evidence="8">
    <location>
        <position position="39"/>
    </location>
    <ligand>
        <name>GTP</name>
        <dbReference type="ChEBI" id="CHEBI:37565"/>
    </ligand>
</feature>
<evidence type="ECO:0000256" key="5">
    <source>
        <dbReference type="ARBA" id="ARBA00022842"/>
    </source>
</evidence>
<dbReference type="RefSeq" id="WP_089412255.1">
    <property type="nucleotide sequence ID" value="NZ_FZQA01000003.1"/>
</dbReference>
<evidence type="ECO:0000256" key="7">
    <source>
        <dbReference type="ARBA" id="ARBA00023150"/>
    </source>
</evidence>
<keyword evidence="11" id="KW-1185">Reference proteome</keyword>
<keyword evidence="5 8" id="KW-0460">Magnesium</keyword>
<dbReference type="OrthoDB" id="9788394at2"/>
<feature type="binding site" evidence="8">
    <location>
        <position position="81"/>
    </location>
    <ligand>
        <name>GTP</name>
        <dbReference type="ChEBI" id="CHEBI:37565"/>
    </ligand>
</feature>
<name>A0A239PT01_9PROT</name>
<keyword evidence="1 8" id="KW-0963">Cytoplasm</keyword>
<dbReference type="Gene3D" id="3.90.550.10">
    <property type="entry name" value="Spore Coat Polysaccharide Biosynthesis Protein SpsA, Chain A"/>
    <property type="match status" value="1"/>
</dbReference>
<accession>A0A239PT01</accession>
<feature type="domain" description="MobA-like NTP transferase" evidence="9">
    <location>
        <begin position="24"/>
        <end position="166"/>
    </location>
</feature>
<comment type="similarity">
    <text evidence="8">Belongs to the MobA family.</text>
</comment>
<feature type="binding site" evidence="8">
    <location>
        <begin position="26"/>
        <end position="28"/>
    </location>
    <ligand>
        <name>GTP</name>
        <dbReference type="ChEBI" id="CHEBI:37565"/>
    </ligand>
</feature>
<evidence type="ECO:0000259" key="9">
    <source>
        <dbReference type="Pfam" id="PF12804"/>
    </source>
</evidence>
<proteinExistence type="inferred from homology"/>
<dbReference type="InterPro" id="IPR025877">
    <property type="entry name" value="MobA-like_NTP_Trfase"/>
</dbReference>
<evidence type="ECO:0000256" key="8">
    <source>
        <dbReference type="HAMAP-Rule" id="MF_00316"/>
    </source>
</evidence>
<dbReference type="EC" id="2.7.7.77" evidence="8"/>
<dbReference type="EMBL" id="FZQA01000003">
    <property type="protein sequence ID" value="SNT73395.1"/>
    <property type="molecule type" value="Genomic_DNA"/>
</dbReference>
<comment type="domain">
    <text evidence="8">The N-terminal domain determines nucleotide recognition and specific binding, while the C-terminal domain determines the specific binding to the target protein.</text>
</comment>
<protein>
    <recommendedName>
        <fullName evidence="8">Molybdenum cofactor guanylyltransferase</fullName>
        <shortName evidence="8">MoCo guanylyltransferase</shortName>
        <ecNumber evidence="8">2.7.7.77</ecNumber>
    </recommendedName>
    <alternativeName>
        <fullName evidence="8">GTP:molybdopterin guanylyltransferase</fullName>
    </alternativeName>
    <alternativeName>
        <fullName evidence="8">Mo-MPT guanylyltransferase</fullName>
    </alternativeName>
    <alternativeName>
        <fullName evidence="8">Molybdopterin guanylyltransferase</fullName>
    </alternativeName>
    <alternativeName>
        <fullName evidence="8">Molybdopterin-guanine dinucleotide synthase</fullName>
        <shortName evidence="8">MGD synthase</shortName>
    </alternativeName>
</protein>
<dbReference type="SUPFAM" id="SSF53448">
    <property type="entry name" value="Nucleotide-diphospho-sugar transferases"/>
    <property type="match status" value="1"/>
</dbReference>
<evidence type="ECO:0000256" key="4">
    <source>
        <dbReference type="ARBA" id="ARBA00022741"/>
    </source>
</evidence>
<keyword evidence="6 8" id="KW-0342">GTP-binding</keyword>
<evidence type="ECO:0000256" key="3">
    <source>
        <dbReference type="ARBA" id="ARBA00022723"/>
    </source>
</evidence>
<dbReference type="GO" id="GO:0005737">
    <property type="term" value="C:cytoplasm"/>
    <property type="evidence" value="ECO:0007669"/>
    <property type="project" value="UniProtKB-SubCell"/>
</dbReference>
<gene>
    <name evidence="8" type="primary">mobA</name>
    <name evidence="10" type="ORF">SAMN06297382_1790</name>
</gene>
<comment type="subunit">
    <text evidence="8">Monomer.</text>
</comment>
<keyword evidence="10" id="KW-0548">Nucleotidyltransferase</keyword>
<keyword evidence="4 8" id="KW-0547">Nucleotide-binding</keyword>
<dbReference type="AlphaFoldDB" id="A0A239PT01"/>
<comment type="subcellular location">
    <subcellularLocation>
        <location evidence="8">Cytoplasm</location>
    </subcellularLocation>
</comment>
<dbReference type="CDD" id="cd02503">
    <property type="entry name" value="MobA"/>
    <property type="match status" value="1"/>
</dbReference>
<keyword evidence="3 8" id="KW-0479">Metal-binding</keyword>
<evidence type="ECO:0000313" key="11">
    <source>
        <dbReference type="Proteomes" id="UP000198346"/>
    </source>
</evidence>